<name>A0A923KWN8_9FIRM</name>
<dbReference type="AlphaFoldDB" id="A0A923KWN8"/>
<dbReference type="RefSeq" id="WP_148565799.1">
    <property type="nucleotide sequence ID" value="NZ_RXYA01000002.1"/>
</dbReference>
<evidence type="ECO:0000313" key="1">
    <source>
        <dbReference type="EMBL" id="MBC3887421.1"/>
    </source>
</evidence>
<reference evidence="1" key="1">
    <citation type="submission" date="2019-10" db="EMBL/GenBank/DDBJ databases">
        <authorList>
            <person name="Ross D.E."/>
            <person name="Gulliver D."/>
        </authorList>
    </citation>
    <scope>NUCLEOTIDE SEQUENCE</scope>
    <source>
        <strain evidence="1">DER-2019</strain>
    </source>
</reference>
<dbReference type="Proteomes" id="UP000616595">
    <property type="component" value="Unassembled WGS sequence"/>
</dbReference>
<evidence type="ECO:0000313" key="2">
    <source>
        <dbReference type="Proteomes" id="UP000616595"/>
    </source>
</evidence>
<keyword evidence="2" id="KW-1185">Reference proteome</keyword>
<protein>
    <submittedName>
        <fullName evidence="1">Uncharacterized protein</fullName>
    </submittedName>
</protein>
<dbReference type="EMBL" id="WJBD01000003">
    <property type="protein sequence ID" value="MBC3887421.1"/>
    <property type="molecule type" value="Genomic_DNA"/>
</dbReference>
<organism evidence="1 2">
    <name type="scientific">Acetobacterium paludosum</name>
    <dbReference type="NCBI Taxonomy" id="52693"/>
    <lineage>
        <taxon>Bacteria</taxon>
        <taxon>Bacillati</taxon>
        <taxon>Bacillota</taxon>
        <taxon>Clostridia</taxon>
        <taxon>Eubacteriales</taxon>
        <taxon>Eubacteriaceae</taxon>
        <taxon>Acetobacterium</taxon>
    </lineage>
</organism>
<accession>A0A923KWN8</accession>
<sequence length="62" mass="7574">MISKYKNKTIKFIRELTRFFMMLKRTLNFKNTVKKGTPMFQKFLLETDAIDFRHPEMIKKSL</sequence>
<proteinExistence type="predicted"/>
<gene>
    <name evidence="1" type="ORF">GH810_03750</name>
</gene>
<reference evidence="1" key="2">
    <citation type="submission" date="2020-10" db="EMBL/GenBank/DDBJ databases">
        <title>Comparative genomics of the Acetobacterium genus.</title>
        <authorList>
            <person name="Marshall C."/>
            <person name="May H."/>
            <person name="Norman S."/>
        </authorList>
    </citation>
    <scope>NUCLEOTIDE SEQUENCE</scope>
    <source>
        <strain evidence="1">DER-2019</strain>
    </source>
</reference>
<comment type="caution">
    <text evidence="1">The sequence shown here is derived from an EMBL/GenBank/DDBJ whole genome shotgun (WGS) entry which is preliminary data.</text>
</comment>